<sequence length="346" mass="41062">MKKTSSRISFAKLFKKYRLRAEIETLSEFGDLLAQEGIVYESSLFTRWQNGTRVPSDRRILLTIVNIFIKRGAIRLISEVNHFFEAANQGYLTDQEKINLPKFLEKIINQNTIQDISSLLKTYRIQKNITLSEMMLALNVSDYDFIDKIERGDSTNIDKNFIEKYCNVLGLQKQEINNILLLCNYMPTKQEIKSVQETMAPVLESYQYSAVLYDFCWRVIYINNKHSKILDMKKEEMSNIHKENPTAIEILFDPAFQMNKILMGNDRVIWHENLLRFIVHFRSLQRSIIKDEWYINLIIMYQGMRLTYNIYVVPLYDDPRFEIEYYSPADITTIHYCQRIHKFESS</sequence>
<dbReference type="Gene3D" id="1.10.260.40">
    <property type="entry name" value="lambda repressor-like DNA-binding domains"/>
    <property type="match status" value="1"/>
</dbReference>
<accession>A0A0G0H9R2</accession>
<organism evidence="2 3">
    <name type="scientific">Candidatus Roizmanbacteria bacterium GW2011_GWA2_37_7</name>
    <dbReference type="NCBI Taxonomy" id="1618481"/>
    <lineage>
        <taxon>Bacteria</taxon>
        <taxon>Candidatus Roizmaniibacteriota</taxon>
    </lineage>
</organism>
<gene>
    <name evidence="2" type="ORF">US54_C0001G0002</name>
</gene>
<dbReference type="InterPro" id="IPR001387">
    <property type="entry name" value="Cro/C1-type_HTH"/>
</dbReference>
<dbReference type="GO" id="GO:0003677">
    <property type="term" value="F:DNA binding"/>
    <property type="evidence" value="ECO:0007669"/>
    <property type="project" value="InterPro"/>
</dbReference>
<reference evidence="2 3" key="1">
    <citation type="journal article" date="2015" name="Nature">
        <title>rRNA introns, odd ribosomes, and small enigmatic genomes across a large radiation of phyla.</title>
        <authorList>
            <person name="Brown C.T."/>
            <person name="Hug L.A."/>
            <person name="Thomas B.C."/>
            <person name="Sharon I."/>
            <person name="Castelle C.J."/>
            <person name="Singh A."/>
            <person name="Wilkins M.J."/>
            <person name="Williams K.H."/>
            <person name="Banfield J.F."/>
        </authorList>
    </citation>
    <scope>NUCLEOTIDE SEQUENCE [LARGE SCALE GENOMIC DNA]</scope>
</reference>
<dbReference type="AlphaFoldDB" id="A0A0G0H9R2"/>
<proteinExistence type="predicted"/>
<evidence type="ECO:0000313" key="3">
    <source>
        <dbReference type="Proteomes" id="UP000034471"/>
    </source>
</evidence>
<protein>
    <recommendedName>
        <fullName evidence="1">HTH cro/C1-type domain-containing protein</fullName>
    </recommendedName>
</protein>
<feature type="domain" description="HTH cro/C1-type" evidence="1">
    <location>
        <begin position="120"/>
        <end position="176"/>
    </location>
</feature>
<dbReference type="Proteomes" id="UP000034471">
    <property type="component" value="Unassembled WGS sequence"/>
</dbReference>
<evidence type="ECO:0000313" key="2">
    <source>
        <dbReference type="EMBL" id="KKQ38877.1"/>
    </source>
</evidence>
<name>A0A0G0H9R2_9BACT</name>
<dbReference type="PROSITE" id="PS50943">
    <property type="entry name" value="HTH_CROC1"/>
    <property type="match status" value="1"/>
</dbReference>
<dbReference type="EMBL" id="LBTJ01000001">
    <property type="protein sequence ID" value="KKQ38877.1"/>
    <property type="molecule type" value="Genomic_DNA"/>
</dbReference>
<dbReference type="InterPro" id="IPR010982">
    <property type="entry name" value="Lambda_DNA-bd_dom_sf"/>
</dbReference>
<evidence type="ECO:0000259" key="1">
    <source>
        <dbReference type="PROSITE" id="PS50943"/>
    </source>
</evidence>
<dbReference type="SUPFAM" id="SSF47413">
    <property type="entry name" value="lambda repressor-like DNA-binding domains"/>
    <property type="match status" value="1"/>
</dbReference>
<comment type="caution">
    <text evidence="2">The sequence shown here is derived from an EMBL/GenBank/DDBJ whole genome shotgun (WGS) entry which is preliminary data.</text>
</comment>